<dbReference type="EMBL" id="BDEC01000060">
    <property type="protein sequence ID" value="GBD68724.1"/>
    <property type="molecule type" value="Genomic_DNA"/>
</dbReference>
<dbReference type="SMART" id="SM00829">
    <property type="entry name" value="PKS_ER"/>
    <property type="match status" value="1"/>
</dbReference>
<dbReference type="SUPFAM" id="SSF50129">
    <property type="entry name" value="GroES-like"/>
    <property type="match status" value="1"/>
</dbReference>
<dbReference type="NCBIfam" id="TIGR02823">
    <property type="entry name" value="oxido_YhdH"/>
    <property type="match status" value="1"/>
</dbReference>
<accession>A0A2H6CUS5</accession>
<dbReference type="InterPro" id="IPR011032">
    <property type="entry name" value="GroES-like_sf"/>
</dbReference>
<dbReference type="CDD" id="cd05280">
    <property type="entry name" value="MDR_yhdh_yhfp"/>
    <property type="match status" value="1"/>
</dbReference>
<evidence type="ECO:0000313" key="2">
    <source>
        <dbReference type="EMBL" id="GBD68724.1"/>
    </source>
</evidence>
<protein>
    <submittedName>
        <fullName evidence="2">Putative oxidoreductase</fullName>
    </submittedName>
</protein>
<sequence>MEDFLAFEVTQTENVFSRGIVKKQNEKLKKDYVRVQVEFSDINYKDALAASKNGGVVTDYPKIAGIDLAGTILETNAENWDIGQKVLVTGYGLGTDLDGGFSQIQDVPAEWLVEIPEKLNSKEAMMFGTAGFTAALAVQAVDQEINAKDAPILVTGATGGVSSTAISLLQQLGYSNITALSSKKTQTDWLTNLGARAINTPEEILPEKKRPLAKQKFAAIIDTVGGDILASLLPLIQYNGCAVLCGNASGIALKTTVLPFILRSIKMIGIDSVYVEMEKRKQVWQFLAENKNVLEKQTYHEVALTDLDETIESLLNGSHIGRTIVDIGGNK</sequence>
<keyword evidence="3" id="KW-1185">Reference proteome</keyword>
<name>A0A2H6CUS5_TETHA</name>
<feature type="domain" description="Enoyl reductase (ER)" evidence="1">
    <location>
        <begin position="19"/>
        <end position="325"/>
    </location>
</feature>
<comment type="caution">
    <text evidence="2">The sequence shown here is derived from an EMBL/GenBank/DDBJ whole genome shotgun (WGS) entry which is preliminary data.</text>
</comment>
<dbReference type="SUPFAM" id="SSF51735">
    <property type="entry name" value="NAD(P)-binding Rossmann-fold domains"/>
    <property type="match status" value="1"/>
</dbReference>
<dbReference type="InterPro" id="IPR013154">
    <property type="entry name" value="ADH-like_N"/>
</dbReference>
<dbReference type="PANTHER" id="PTHR43677:SF1">
    <property type="entry name" value="ACRYLYL-COA REDUCTASE ACUI-RELATED"/>
    <property type="match status" value="1"/>
</dbReference>
<evidence type="ECO:0000259" key="1">
    <source>
        <dbReference type="SMART" id="SM00829"/>
    </source>
</evidence>
<dbReference type="InterPro" id="IPR051397">
    <property type="entry name" value="Zn-ADH-like_protein"/>
</dbReference>
<dbReference type="GO" id="GO:0043957">
    <property type="term" value="F:acryloyl-CoA reductase (NADPH) activity"/>
    <property type="evidence" value="ECO:0007669"/>
    <property type="project" value="TreeGrafter"/>
</dbReference>
<dbReference type="InterPro" id="IPR014188">
    <property type="entry name" value="Acrylyl-CoA_reductase_AcuI"/>
</dbReference>
<dbReference type="InterPro" id="IPR036291">
    <property type="entry name" value="NAD(P)-bd_dom_sf"/>
</dbReference>
<dbReference type="RefSeq" id="WP_069029073.1">
    <property type="nucleotide sequence ID" value="NZ_BDEC01000060.1"/>
</dbReference>
<dbReference type="GeneID" id="64054388"/>
<dbReference type="AlphaFoldDB" id="A0A2H6CUS5"/>
<dbReference type="Pfam" id="PF08240">
    <property type="entry name" value="ADH_N"/>
    <property type="match status" value="1"/>
</dbReference>
<dbReference type="Gene3D" id="3.90.180.10">
    <property type="entry name" value="Medium-chain alcohol dehydrogenases, catalytic domain"/>
    <property type="match status" value="1"/>
</dbReference>
<proteinExistence type="predicted"/>
<reference evidence="2 3" key="1">
    <citation type="submission" date="2016-05" db="EMBL/GenBank/DDBJ databases">
        <title>Whole genome sequencing of Tetragenococcus halophilus subsp. halophilus NISL 7118.</title>
        <authorList>
            <person name="Shiwa Y."/>
            <person name="Nishimura I."/>
            <person name="Yoshikawa H."/>
            <person name="Koyama Y."/>
            <person name="Oguma T."/>
        </authorList>
    </citation>
    <scope>NUCLEOTIDE SEQUENCE [LARGE SCALE GENOMIC DNA]</scope>
    <source>
        <strain evidence="2 3">NISL 7118</strain>
    </source>
</reference>
<dbReference type="InterPro" id="IPR020843">
    <property type="entry name" value="ER"/>
</dbReference>
<evidence type="ECO:0000313" key="3">
    <source>
        <dbReference type="Proteomes" id="UP000236214"/>
    </source>
</evidence>
<organism evidence="2 3">
    <name type="scientific">Tetragenococcus halophilus subsp. halophilus</name>
    <dbReference type="NCBI Taxonomy" id="1513897"/>
    <lineage>
        <taxon>Bacteria</taxon>
        <taxon>Bacillati</taxon>
        <taxon>Bacillota</taxon>
        <taxon>Bacilli</taxon>
        <taxon>Lactobacillales</taxon>
        <taxon>Enterococcaceae</taxon>
        <taxon>Tetragenococcus</taxon>
    </lineage>
</organism>
<gene>
    <name evidence="2" type="ORF">TEHN7118_1530</name>
</gene>
<dbReference type="PANTHER" id="PTHR43677">
    <property type="entry name" value="SHORT-CHAIN DEHYDROGENASE/REDUCTASE"/>
    <property type="match status" value="1"/>
</dbReference>
<dbReference type="Gene3D" id="3.40.50.720">
    <property type="entry name" value="NAD(P)-binding Rossmann-like Domain"/>
    <property type="match status" value="1"/>
</dbReference>
<dbReference type="Proteomes" id="UP000236214">
    <property type="component" value="Unassembled WGS sequence"/>
</dbReference>